<evidence type="ECO:0000256" key="2">
    <source>
        <dbReference type="ARBA" id="ARBA00022603"/>
    </source>
</evidence>
<dbReference type="InterPro" id="IPR028564">
    <property type="entry name" value="MT_TRM10-typ"/>
</dbReference>
<dbReference type="KEGG" id="beq:BEWA_007780"/>
<dbReference type="PANTHER" id="PTHR13563">
    <property type="entry name" value="TRNA (GUANINE-9-) METHYLTRANSFERASE"/>
    <property type="match status" value="1"/>
</dbReference>
<keyword evidence="2" id="KW-0489">Methyltransferase</keyword>
<organism evidence="7 8">
    <name type="scientific">Theileria equi strain WA</name>
    <dbReference type="NCBI Taxonomy" id="1537102"/>
    <lineage>
        <taxon>Eukaryota</taxon>
        <taxon>Sar</taxon>
        <taxon>Alveolata</taxon>
        <taxon>Apicomplexa</taxon>
        <taxon>Aconoidasida</taxon>
        <taxon>Piroplasmida</taxon>
        <taxon>Theileriidae</taxon>
        <taxon>Theileria</taxon>
    </lineage>
</organism>
<evidence type="ECO:0000259" key="6">
    <source>
        <dbReference type="PROSITE" id="PS51675"/>
    </source>
</evidence>
<protein>
    <recommendedName>
        <fullName evidence="1">tRNA (guanine(9)-N(1))-methyltransferase</fullName>
        <ecNumber evidence="1">2.1.1.221</ecNumber>
    </recommendedName>
</protein>
<dbReference type="GO" id="GO:0002939">
    <property type="term" value="P:tRNA N1-guanine methylation"/>
    <property type="evidence" value="ECO:0007669"/>
    <property type="project" value="TreeGrafter"/>
</dbReference>
<keyword evidence="8" id="KW-1185">Reference proteome</keyword>
<accession>L0B2N2</accession>
<evidence type="ECO:0000313" key="8">
    <source>
        <dbReference type="Proteomes" id="UP000031512"/>
    </source>
</evidence>
<dbReference type="Gene3D" id="3.40.1280.30">
    <property type="match status" value="1"/>
</dbReference>
<evidence type="ECO:0000313" key="7">
    <source>
        <dbReference type="EMBL" id="AFZ81369.1"/>
    </source>
</evidence>
<dbReference type="GeneID" id="15805454"/>
<dbReference type="eggNOG" id="KOG2967">
    <property type="taxonomic scope" value="Eukaryota"/>
</dbReference>
<sequence>MDDEGRKTFVLNERKAKIEHQENLNSLLDHAYNEGVGVCINCSFNEIMNPREIRSLAKQLSMSYNLIKKHMAPIKMVLTSFSHDSALYKDCELFGIQNWKIHKHEQGFWEIFESEKIIVLTPDATEILEEIQHDKVYIIGGLVDTNVKKRETLTQASKYGITCKSLPVKKYFPECKKVVLNVSTVFEILMHKINNLSWEDALNRCIPVRAKR</sequence>
<dbReference type="EMBL" id="CP001670">
    <property type="protein sequence ID" value="AFZ81369.1"/>
    <property type="molecule type" value="Genomic_DNA"/>
</dbReference>
<dbReference type="GO" id="GO:0005634">
    <property type="term" value="C:nucleus"/>
    <property type="evidence" value="ECO:0007669"/>
    <property type="project" value="TreeGrafter"/>
</dbReference>
<dbReference type="InterPro" id="IPR007356">
    <property type="entry name" value="tRNA_m1G_MeTrfase_euk"/>
</dbReference>
<dbReference type="GO" id="GO:0000049">
    <property type="term" value="F:tRNA binding"/>
    <property type="evidence" value="ECO:0007669"/>
    <property type="project" value="TreeGrafter"/>
</dbReference>
<dbReference type="PROSITE" id="PS51675">
    <property type="entry name" value="SAM_MT_TRM10"/>
    <property type="match status" value="1"/>
</dbReference>
<comment type="catalytic activity">
    <reaction evidence="5">
        <text>guanosine(9) in tRNA + S-adenosyl-L-methionine = N(1)-methylguanosine(9) in tRNA + S-adenosyl-L-homocysteine + H(+)</text>
        <dbReference type="Rhea" id="RHEA:43156"/>
        <dbReference type="Rhea" id="RHEA-COMP:10367"/>
        <dbReference type="Rhea" id="RHEA-COMP:10368"/>
        <dbReference type="ChEBI" id="CHEBI:15378"/>
        <dbReference type="ChEBI" id="CHEBI:57856"/>
        <dbReference type="ChEBI" id="CHEBI:59789"/>
        <dbReference type="ChEBI" id="CHEBI:73542"/>
        <dbReference type="ChEBI" id="CHEBI:74269"/>
        <dbReference type="EC" id="2.1.1.221"/>
    </reaction>
</comment>
<gene>
    <name evidence="7" type="ORF">BEWA_007780</name>
</gene>
<keyword evidence="3" id="KW-0808">Transferase</keyword>
<dbReference type="OrthoDB" id="278300at2759"/>
<dbReference type="GO" id="GO:0052905">
    <property type="term" value="F:tRNA (guanosine(9)-N1)-methyltransferase activity"/>
    <property type="evidence" value="ECO:0007669"/>
    <property type="project" value="UniProtKB-EC"/>
</dbReference>
<keyword evidence="4" id="KW-0949">S-adenosyl-L-methionine</keyword>
<dbReference type="InterPro" id="IPR038459">
    <property type="entry name" value="MT_TRM10-typ_sf"/>
</dbReference>
<dbReference type="VEuPathDB" id="PiroplasmaDB:BEWA_007780"/>
<evidence type="ECO:0000256" key="4">
    <source>
        <dbReference type="ARBA" id="ARBA00022691"/>
    </source>
</evidence>
<evidence type="ECO:0000256" key="5">
    <source>
        <dbReference type="ARBA" id="ARBA00048434"/>
    </source>
</evidence>
<feature type="domain" description="SAM-dependent MTase TRM10-type" evidence="6">
    <location>
        <begin position="24"/>
        <end position="212"/>
    </location>
</feature>
<dbReference type="AlphaFoldDB" id="L0B2N2"/>
<evidence type="ECO:0000256" key="1">
    <source>
        <dbReference type="ARBA" id="ARBA00012797"/>
    </source>
</evidence>
<dbReference type="RefSeq" id="XP_004831035.1">
    <property type="nucleotide sequence ID" value="XM_004830978.1"/>
</dbReference>
<name>L0B2N2_THEEQ</name>
<reference evidence="7 8" key="1">
    <citation type="journal article" date="2012" name="BMC Genomics">
        <title>Comparative genomic analysis and phylogenetic position of Theileria equi.</title>
        <authorList>
            <person name="Kappmeyer L.S."/>
            <person name="Thiagarajan M."/>
            <person name="Herndon D.R."/>
            <person name="Ramsay J.D."/>
            <person name="Caler E."/>
            <person name="Djikeng A."/>
            <person name="Gillespie J.J."/>
            <person name="Lau A.O."/>
            <person name="Roalson E.H."/>
            <person name="Silva J.C."/>
            <person name="Silva M.G."/>
            <person name="Suarez C.E."/>
            <person name="Ueti M.W."/>
            <person name="Nene V.M."/>
            <person name="Mealey R.H."/>
            <person name="Knowles D.P."/>
            <person name="Brayton K.A."/>
        </authorList>
    </citation>
    <scope>NUCLEOTIDE SEQUENCE [LARGE SCALE GENOMIC DNA]</scope>
    <source>
        <strain evidence="7 8">WA</strain>
    </source>
</reference>
<dbReference type="CDD" id="cd18089">
    <property type="entry name" value="SPOUT_Trm10-like"/>
    <property type="match status" value="1"/>
</dbReference>
<evidence type="ECO:0000256" key="3">
    <source>
        <dbReference type="ARBA" id="ARBA00022679"/>
    </source>
</evidence>
<dbReference type="EC" id="2.1.1.221" evidence="1"/>
<dbReference type="Proteomes" id="UP000031512">
    <property type="component" value="Chromosome 3"/>
</dbReference>
<dbReference type="PANTHER" id="PTHR13563:SF13">
    <property type="entry name" value="TRNA METHYLTRANSFERASE 10 HOMOLOG A"/>
    <property type="match status" value="1"/>
</dbReference>
<dbReference type="STRING" id="1537102.L0B2N2"/>
<proteinExistence type="predicted"/>